<evidence type="ECO:0000259" key="8">
    <source>
        <dbReference type="Pfam" id="PF23452"/>
    </source>
</evidence>
<name>A0A7S0UNF7_9CHLO</name>
<dbReference type="Gene3D" id="3.50.4.10">
    <property type="entry name" value="Hepatocyte Growth Factor"/>
    <property type="match status" value="1"/>
</dbReference>
<proteinExistence type="predicted"/>
<evidence type="ECO:0000256" key="7">
    <source>
        <dbReference type="SAM" id="MobiDB-lite"/>
    </source>
</evidence>
<comment type="subcellular location">
    <subcellularLocation>
        <location evidence="1">Membrane</location>
        <topology evidence="1">Single-pass membrane protein</topology>
    </subcellularLocation>
</comment>
<dbReference type="PANTHER" id="PTHR31485:SF4">
    <property type="entry name" value="HYDROXYPROLINE O-ARABINOSYLTRANSFERASE RDN1"/>
    <property type="match status" value="1"/>
</dbReference>
<dbReference type="Pfam" id="PF23452">
    <property type="entry name" value="HPAT"/>
    <property type="match status" value="1"/>
</dbReference>
<dbReference type="GO" id="GO:0016757">
    <property type="term" value="F:glycosyltransferase activity"/>
    <property type="evidence" value="ECO:0007669"/>
    <property type="project" value="UniProtKB-KW"/>
</dbReference>
<dbReference type="AlphaFoldDB" id="A0A7S0UNF7"/>
<keyword evidence="3" id="KW-0808">Transferase</keyword>
<organism evidence="9">
    <name type="scientific">Polytomella parva</name>
    <dbReference type="NCBI Taxonomy" id="51329"/>
    <lineage>
        <taxon>Eukaryota</taxon>
        <taxon>Viridiplantae</taxon>
        <taxon>Chlorophyta</taxon>
        <taxon>core chlorophytes</taxon>
        <taxon>Chlorophyceae</taxon>
        <taxon>CS clade</taxon>
        <taxon>Chlamydomonadales</taxon>
        <taxon>Chlamydomonadaceae</taxon>
        <taxon>Polytomella</taxon>
    </lineage>
</organism>
<keyword evidence="6" id="KW-0472">Membrane</keyword>
<feature type="domain" description="Hydroxyproline O-arabinosyltransferase-like" evidence="8">
    <location>
        <begin position="186"/>
        <end position="495"/>
    </location>
</feature>
<protein>
    <recommendedName>
        <fullName evidence="8">Hydroxyproline O-arabinosyltransferase-like domain-containing protein</fullName>
    </recommendedName>
</protein>
<keyword evidence="5" id="KW-1133">Transmembrane helix</keyword>
<evidence type="ECO:0000313" key="9">
    <source>
        <dbReference type="EMBL" id="CAD8764123.1"/>
    </source>
</evidence>
<evidence type="ECO:0000256" key="6">
    <source>
        <dbReference type="ARBA" id="ARBA00023136"/>
    </source>
</evidence>
<dbReference type="PANTHER" id="PTHR31485">
    <property type="entry name" value="PEPTIDYL SERINE ALPHA-GALACTOSYLTRANSFERASE"/>
    <property type="match status" value="1"/>
</dbReference>
<dbReference type="InterPro" id="IPR044845">
    <property type="entry name" value="HPAT/SRGT1-like"/>
</dbReference>
<evidence type="ECO:0000256" key="3">
    <source>
        <dbReference type="ARBA" id="ARBA00022679"/>
    </source>
</evidence>
<gene>
    <name evidence="9" type="ORF">PPAR00522_LOCUS507</name>
</gene>
<keyword evidence="2" id="KW-0328">Glycosyltransferase</keyword>
<keyword evidence="4" id="KW-0812">Transmembrane</keyword>
<dbReference type="GO" id="GO:0016020">
    <property type="term" value="C:membrane"/>
    <property type="evidence" value="ECO:0007669"/>
    <property type="project" value="UniProtKB-SubCell"/>
</dbReference>
<evidence type="ECO:0000256" key="5">
    <source>
        <dbReference type="ARBA" id="ARBA00022989"/>
    </source>
</evidence>
<dbReference type="InterPro" id="IPR056508">
    <property type="entry name" value="HPAT-like"/>
</dbReference>
<reference evidence="9" key="1">
    <citation type="submission" date="2021-01" db="EMBL/GenBank/DDBJ databases">
        <authorList>
            <person name="Corre E."/>
            <person name="Pelletier E."/>
            <person name="Niang G."/>
            <person name="Scheremetjew M."/>
            <person name="Finn R."/>
            <person name="Kale V."/>
            <person name="Holt S."/>
            <person name="Cochrane G."/>
            <person name="Meng A."/>
            <person name="Brown T."/>
            <person name="Cohen L."/>
        </authorList>
    </citation>
    <scope>NUCLEOTIDE SEQUENCE</scope>
    <source>
        <strain evidence="9">SAG 63-3</strain>
    </source>
</reference>
<accession>A0A7S0UNF7</accession>
<feature type="region of interest" description="Disordered" evidence="7">
    <location>
        <begin position="154"/>
        <end position="174"/>
    </location>
</feature>
<sequence length="521" mass="59085">MEHILPFAIVLTLLVTCYSLYDLHRVSVLTVNSEKLVTLSKPQNESFIPSIIEKSNHTEVSNKPVSSFPPPSTNNLGKCQISPNTDIWGDVVVWGSQNLKDSIEDCCNSCHDHKPLPGQMSCNVWAYCGDKDACKSEYKQCWLKHLPHVTATKPKGKGSHIPWTAGTTGSPMETDPIPTKHTGRKYHVVTSVQGSAVHWQIRIHYYHYKKVKAACDKLPVCDMGGFTRLLHSGEPDDLINEIPTVVVNPLPKSAVENNWYVVLNRPYAFVQWTQQVTIPEKYVLMSEPDHIFLHPIPNLMVGENPASFPFFYIEPSKQSTTKIVERFVGTSDIAELDKIAPIGNSPTFLSFQDMARSMPLWMNISIAVFKDAEAQKEWGWVQEMYGFAFALYRIGVYDVALYPQLMAQPPWDTGLDMAPGKPFQILHYTYGMDYKLTGEFTPGVVGQWRFDKRTYSSRPPRRDFPHRPPDRMDNDLVRRLMKSFEEAMLAIPCWNEYAATGAAVFDCEEAKTKPLLKDITF</sequence>
<evidence type="ECO:0000256" key="2">
    <source>
        <dbReference type="ARBA" id="ARBA00022676"/>
    </source>
</evidence>
<evidence type="ECO:0000256" key="4">
    <source>
        <dbReference type="ARBA" id="ARBA00022692"/>
    </source>
</evidence>
<dbReference type="EMBL" id="HBFM01000933">
    <property type="protein sequence ID" value="CAD8764123.1"/>
    <property type="molecule type" value="Transcribed_RNA"/>
</dbReference>
<evidence type="ECO:0000256" key="1">
    <source>
        <dbReference type="ARBA" id="ARBA00004167"/>
    </source>
</evidence>